<sequence length="234" mass="26727">MAYLPAVLSKLKLVYIKTILKEPNRLEHNICISNDDSKLTGECVSSTKCKLHGRISGWVIQFVVFVTAGVNSGYCDTDSFTVTEGEPRNFTICGSYDGKHLYYNIHNNTEDSIMPTSTGYEISFTQIGSMEQTPSRCINYHKDTEGTLQMMDFKVNGQYLAHKNYWICIQLVKDVCSVLYQKCEKYSTKINRPVLPGYPNITVIRMPYTNDDKKRNPEDYLGLCFTYKQLVCLP</sequence>
<gene>
    <name evidence="2" type="ORF">CINCED_3A013303</name>
</gene>
<evidence type="ECO:0000313" key="3">
    <source>
        <dbReference type="Proteomes" id="UP000325440"/>
    </source>
</evidence>
<dbReference type="InterPro" id="IPR058698">
    <property type="entry name" value="CUB_metazoa"/>
</dbReference>
<dbReference type="PANTHER" id="PTHR33236">
    <property type="entry name" value="INTRAFLAGELLAR TRANSPORT PROTEIN 122 FAMILY PROTEIN-RELATED"/>
    <property type="match status" value="1"/>
</dbReference>
<feature type="domain" description="CUB" evidence="1">
    <location>
        <begin position="134"/>
        <end position="201"/>
    </location>
</feature>
<organism evidence="2 3">
    <name type="scientific">Cinara cedri</name>
    <dbReference type="NCBI Taxonomy" id="506608"/>
    <lineage>
        <taxon>Eukaryota</taxon>
        <taxon>Metazoa</taxon>
        <taxon>Ecdysozoa</taxon>
        <taxon>Arthropoda</taxon>
        <taxon>Hexapoda</taxon>
        <taxon>Insecta</taxon>
        <taxon>Pterygota</taxon>
        <taxon>Neoptera</taxon>
        <taxon>Paraneoptera</taxon>
        <taxon>Hemiptera</taxon>
        <taxon>Sternorrhyncha</taxon>
        <taxon>Aphidomorpha</taxon>
        <taxon>Aphidoidea</taxon>
        <taxon>Aphididae</taxon>
        <taxon>Lachninae</taxon>
        <taxon>Cinara</taxon>
    </lineage>
</organism>
<dbReference type="OrthoDB" id="6344756at2759"/>
<dbReference type="EMBL" id="CABPRJ010002414">
    <property type="protein sequence ID" value="VVC45833.1"/>
    <property type="molecule type" value="Genomic_DNA"/>
</dbReference>
<dbReference type="Pfam" id="PF26080">
    <property type="entry name" value="CUB_animal"/>
    <property type="match status" value="1"/>
</dbReference>
<dbReference type="PANTHER" id="PTHR33236:SF4">
    <property type="entry name" value="CUB DOMAIN-CONTAINING PROTEIN"/>
    <property type="match status" value="1"/>
</dbReference>
<keyword evidence="3" id="KW-1185">Reference proteome</keyword>
<name>A0A5E4NLZ5_9HEMI</name>
<accession>A0A5E4NLZ5</accession>
<dbReference type="Proteomes" id="UP000325440">
    <property type="component" value="Unassembled WGS sequence"/>
</dbReference>
<proteinExistence type="predicted"/>
<evidence type="ECO:0000313" key="2">
    <source>
        <dbReference type="EMBL" id="VVC45833.1"/>
    </source>
</evidence>
<reference evidence="2 3" key="1">
    <citation type="submission" date="2019-08" db="EMBL/GenBank/DDBJ databases">
        <authorList>
            <person name="Alioto T."/>
            <person name="Alioto T."/>
            <person name="Gomez Garrido J."/>
        </authorList>
    </citation>
    <scope>NUCLEOTIDE SEQUENCE [LARGE SCALE GENOMIC DNA]</scope>
</reference>
<dbReference type="AlphaFoldDB" id="A0A5E4NLZ5"/>
<evidence type="ECO:0000259" key="1">
    <source>
        <dbReference type="Pfam" id="PF26080"/>
    </source>
</evidence>
<protein>
    <recommendedName>
        <fullName evidence="1">CUB domain-containing protein</fullName>
    </recommendedName>
</protein>